<keyword evidence="4" id="KW-0804">Transcription</keyword>
<sequence length="291" mass="32574">MNSYEAFLKIIETGSFTAAAKQLGYTQSAVSQIVQSLEYELDTQLVIRSRKGITLTPDGEQFLPYIKNICYAEKELFKKQHEMKGLDKGIVKIGALTSVACHILPNSIKRFKRTFPGVQFEIRQGEYTDITNWILEGAVDFGFLSDQTSPLLTMHHLMDDPLLAVLSPLDALAKEASLSLESLATEPFVLIDEGESNDALELFEAANLEADIHYIVEEDYAAMALIEQQLGVAIMPELMLARSPYRVTTRPLKPAAMRPLHLAYKDYKILPIASRSFIDSLIAQFAKQKIL</sequence>
<dbReference type="Pfam" id="PF00126">
    <property type="entry name" value="HTH_1"/>
    <property type="match status" value="1"/>
</dbReference>
<dbReference type="PANTHER" id="PTHR30419">
    <property type="entry name" value="HTH-TYPE TRANSCRIPTIONAL REGULATOR YBHD"/>
    <property type="match status" value="1"/>
</dbReference>
<dbReference type="Pfam" id="PF03466">
    <property type="entry name" value="LysR_substrate"/>
    <property type="match status" value="1"/>
</dbReference>
<evidence type="ECO:0000256" key="3">
    <source>
        <dbReference type="ARBA" id="ARBA00023125"/>
    </source>
</evidence>
<dbReference type="GO" id="GO:0003700">
    <property type="term" value="F:DNA-binding transcription factor activity"/>
    <property type="evidence" value="ECO:0007669"/>
    <property type="project" value="InterPro"/>
</dbReference>
<dbReference type="Gene3D" id="3.40.190.290">
    <property type="match status" value="1"/>
</dbReference>
<dbReference type="InterPro" id="IPR005119">
    <property type="entry name" value="LysR_subst-bd"/>
</dbReference>
<dbReference type="GO" id="GO:0005829">
    <property type="term" value="C:cytosol"/>
    <property type="evidence" value="ECO:0007669"/>
    <property type="project" value="TreeGrafter"/>
</dbReference>
<dbReference type="InterPro" id="IPR036390">
    <property type="entry name" value="WH_DNA-bd_sf"/>
</dbReference>
<keyword evidence="7" id="KW-1185">Reference proteome</keyword>
<dbReference type="PANTHER" id="PTHR30419:SF28">
    <property type="entry name" value="HTH-TYPE TRANSCRIPTIONAL REGULATOR BSDA"/>
    <property type="match status" value="1"/>
</dbReference>
<dbReference type="Proteomes" id="UP000288623">
    <property type="component" value="Unassembled WGS sequence"/>
</dbReference>
<dbReference type="GO" id="GO:0003677">
    <property type="term" value="F:DNA binding"/>
    <property type="evidence" value="ECO:0007669"/>
    <property type="project" value="UniProtKB-KW"/>
</dbReference>
<dbReference type="SUPFAM" id="SSF53850">
    <property type="entry name" value="Periplasmic binding protein-like II"/>
    <property type="match status" value="1"/>
</dbReference>
<dbReference type="PROSITE" id="PS50931">
    <property type="entry name" value="HTH_LYSR"/>
    <property type="match status" value="1"/>
</dbReference>
<proteinExistence type="inferred from homology"/>
<dbReference type="OrthoDB" id="63123at2"/>
<accession>A0A433RV22</accession>
<dbReference type="InterPro" id="IPR036388">
    <property type="entry name" value="WH-like_DNA-bd_sf"/>
</dbReference>
<dbReference type="AlphaFoldDB" id="A0A433RV22"/>
<comment type="caution">
    <text evidence="6">The sequence shown here is derived from an EMBL/GenBank/DDBJ whole genome shotgun (WGS) entry which is preliminary data.</text>
</comment>
<evidence type="ECO:0000259" key="5">
    <source>
        <dbReference type="PROSITE" id="PS50931"/>
    </source>
</evidence>
<organism evidence="6 7">
    <name type="scientific">Candidatus Kurthia intestinigallinarum</name>
    <dbReference type="NCBI Taxonomy" id="1562256"/>
    <lineage>
        <taxon>Bacteria</taxon>
        <taxon>Bacillati</taxon>
        <taxon>Bacillota</taxon>
        <taxon>Bacilli</taxon>
        <taxon>Bacillales</taxon>
        <taxon>Caryophanaceae</taxon>
        <taxon>Kurthia</taxon>
    </lineage>
</organism>
<reference evidence="6 7" key="1">
    <citation type="submission" date="2014-11" db="EMBL/GenBank/DDBJ databases">
        <title>Genome sequence and analysis of novel Kurthia sp.</title>
        <authorList>
            <person name="Lawson J.N."/>
            <person name="Gonzalez J.E."/>
            <person name="Rinauldi L."/>
            <person name="Xuan Z."/>
            <person name="Firman A."/>
            <person name="Shaddox L."/>
            <person name="Trudeau A."/>
            <person name="Shah S."/>
            <person name="Reiman D."/>
        </authorList>
    </citation>
    <scope>NUCLEOTIDE SEQUENCE [LARGE SCALE GENOMIC DNA]</scope>
    <source>
        <strain evidence="6 7">3B1D</strain>
    </source>
</reference>
<dbReference type="SUPFAM" id="SSF46785">
    <property type="entry name" value="Winged helix' DNA-binding domain"/>
    <property type="match status" value="1"/>
</dbReference>
<keyword evidence="3" id="KW-0238">DNA-binding</keyword>
<dbReference type="EMBL" id="JTFC01000027">
    <property type="protein sequence ID" value="RUS57125.1"/>
    <property type="molecule type" value="Genomic_DNA"/>
</dbReference>
<protein>
    <submittedName>
        <fullName evidence="6">Transcriptional regulator</fullName>
    </submittedName>
</protein>
<dbReference type="RefSeq" id="WP_126990356.1">
    <property type="nucleotide sequence ID" value="NZ_JTFC01000027.1"/>
</dbReference>
<evidence type="ECO:0000313" key="6">
    <source>
        <dbReference type="EMBL" id="RUS57125.1"/>
    </source>
</evidence>
<dbReference type="Gene3D" id="1.10.10.10">
    <property type="entry name" value="Winged helix-like DNA-binding domain superfamily/Winged helix DNA-binding domain"/>
    <property type="match status" value="1"/>
</dbReference>
<comment type="similarity">
    <text evidence="1">Belongs to the LysR transcriptional regulatory family.</text>
</comment>
<name>A0A433RV22_9BACL</name>
<gene>
    <name evidence="6" type="ORF">QI30_07650</name>
</gene>
<evidence type="ECO:0000256" key="2">
    <source>
        <dbReference type="ARBA" id="ARBA00023015"/>
    </source>
</evidence>
<dbReference type="CDD" id="cd05466">
    <property type="entry name" value="PBP2_LTTR_substrate"/>
    <property type="match status" value="1"/>
</dbReference>
<dbReference type="InterPro" id="IPR050950">
    <property type="entry name" value="HTH-type_LysR_regulators"/>
</dbReference>
<dbReference type="PRINTS" id="PR00039">
    <property type="entry name" value="HTHLYSR"/>
</dbReference>
<evidence type="ECO:0000313" key="7">
    <source>
        <dbReference type="Proteomes" id="UP000288623"/>
    </source>
</evidence>
<dbReference type="FunFam" id="1.10.10.10:FF:000001">
    <property type="entry name" value="LysR family transcriptional regulator"/>
    <property type="match status" value="1"/>
</dbReference>
<evidence type="ECO:0000256" key="4">
    <source>
        <dbReference type="ARBA" id="ARBA00023163"/>
    </source>
</evidence>
<keyword evidence="2" id="KW-0805">Transcription regulation</keyword>
<evidence type="ECO:0000256" key="1">
    <source>
        <dbReference type="ARBA" id="ARBA00009437"/>
    </source>
</evidence>
<feature type="domain" description="HTH lysR-type" evidence="5">
    <location>
        <begin position="1"/>
        <end position="56"/>
    </location>
</feature>
<dbReference type="InterPro" id="IPR000847">
    <property type="entry name" value="LysR_HTH_N"/>
</dbReference>